<dbReference type="EMBL" id="FNAC01000022">
    <property type="protein sequence ID" value="SDD28600.1"/>
    <property type="molecule type" value="Genomic_DNA"/>
</dbReference>
<dbReference type="STRING" id="686796.SAMN04488104_102255"/>
<evidence type="ECO:0008006" key="3">
    <source>
        <dbReference type="Google" id="ProtNLM"/>
    </source>
</evidence>
<reference evidence="2" key="1">
    <citation type="submission" date="2016-10" db="EMBL/GenBank/DDBJ databases">
        <authorList>
            <person name="Varghese N."/>
            <person name="Submissions S."/>
        </authorList>
    </citation>
    <scope>NUCLEOTIDE SEQUENCE [LARGE SCALE GENOMIC DNA]</scope>
    <source>
        <strain evidence="2">DSM 23095</strain>
    </source>
</reference>
<evidence type="ECO:0000313" key="2">
    <source>
        <dbReference type="Proteomes" id="UP000199060"/>
    </source>
</evidence>
<organism evidence="1 2">
    <name type="scientific">Algoriphagus faecimaris</name>
    <dbReference type="NCBI Taxonomy" id="686796"/>
    <lineage>
        <taxon>Bacteria</taxon>
        <taxon>Pseudomonadati</taxon>
        <taxon>Bacteroidota</taxon>
        <taxon>Cytophagia</taxon>
        <taxon>Cytophagales</taxon>
        <taxon>Cyclobacteriaceae</taxon>
        <taxon>Algoriphagus</taxon>
    </lineage>
</organism>
<protein>
    <recommendedName>
        <fullName evidence="3">Sporulation related domain-containing protein</fullName>
    </recommendedName>
</protein>
<name>A0A1G6THP9_9BACT</name>
<dbReference type="AlphaFoldDB" id="A0A1G6THP9"/>
<gene>
    <name evidence="1" type="ORF">SAMN04488104_102255</name>
</gene>
<dbReference type="PROSITE" id="PS51257">
    <property type="entry name" value="PROKAR_LIPOPROTEIN"/>
    <property type="match status" value="1"/>
</dbReference>
<sequence length="179" mass="20792">MKYIGVLALVVFLGACKSSSPTVDKAASFENYQEDLSSYLPNYPDYQQKVKETDQVDSEISAEAIDEDLAALAKEEYDKKKSDPYFNGYKVLIFSGLDREQAFKTVEDMEELFPDIQADMQYQQPRYMVKVGRFAYKVEALKYYNQLKKEFPTARIIQDRILRQEFTVPSQEIDAERQN</sequence>
<accession>A0A1G6THP9</accession>
<dbReference type="OrthoDB" id="2473397at2"/>
<evidence type="ECO:0000313" key="1">
    <source>
        <dbReference type="EMBL" id="SDD28600.1"/>
    </source>
</evidence>
<keyword evidence="2" id="KW-1185">Reference proteome</keyword>
<dbReference type="RefSeq" id="WP_087939893.1">
    <property type="nucleotide sequence ID" value="NZ_FNAC01000022.1"/>
</dbReference>
<dbReference type="Proteomes" id="UP000199060">
    <property type="component" value="Unassembled WGS sequence"/>
</dbReference>
<proteinExistence type="predicted"/>